<feature type="signal peptide" evidence="1">
    <location>
        <begin position="1"/>
        <end position="25"/>
    </location>
</feature>
<organism evidence="2 3">
    <name type="scientific">Alkalihalobacterium chitinilyticum</name>
    <dbReference type="NCBI Taxonomy" id="2980103"/>
    <lineage>
        <taxon>Bacteria</taxon>
        <taxon>Bacillati</taxon>
        <taxon>Bacillota</taxon>
        <taxon>Bacilli</taxon>
        <taxon>Bacillales</taxon>
        <taxon>Bacillaceae</taxon>
        <taxon>Alkalihalobacterium</taxon>
    </lineage>
</organism>
<keyword evidence="1" id="KW-0732">Signal</keyword>
<comment type="caution">
    <text evidence="2">The sequence shown here is derived from an EMBL/GenBank/DDBJ whole genome shotgun (WGS) entry which is preliminary data.</text>
</comment>
<feature type="chain" id="PRO_5047531073" evidence="1">
    <location>
        <begin position="26"/>
        <end position="362"/>
    </location>
</feature>
<dbReference type="RefSeq" id="WP_275118197.1">
    <property type="nucleotide sequence ID" value="NZ_JAOTPO010000005.1"/>
</dbReference>
<protein>
    <submittedName>
        <fullName evidence="2">Uncharacterized protein</fullName>
    </submittedName>
</protein>
<reference evidence="2" key="1">
    <citation type="submission" date="2024-05" db="EMBL/GenBank/DDBJ databases">
        <title>Alkalihalobacillus sp. strain MEB203 novel alkaliphilic bacterium from Lonar Lake, India.</title>
        <authorList>
            <person name="Joshi A."/>
            <person name="Thite S."/>
            <person name="Mengade P."/>
        </authorList>
    </citation>
    <scope>NUCLEOTIDE SEQUENCE</scope>
    <source>
        <strain evidence="2">MEB 203</strain>
    </source>
</reference>
<evidence type="ECO:0000256" key="1">
    <source>
        <dbReference type="SAM" id="SignalP"/>
    </source>
</evidence>
<sequence>MKKRILFIFMTFCILVSVTAFPVGAKDDHNQVSFIVKASSQSVYQSITTVQSDELFQEIVKATSTPIKDVPFSNQYILFVENGLVRILIADEYGQLFDVQHKRKIEIKPRTSQLITSHFKTLQSDHFGTMLTWDEATNVIPRYTSFKITDLETGLSFNAQRRAGSKHADVQPLTHQDTKIMKAIYGGKWSWNRRAILVHVNNQVLAASMHGMPHGKGALANGFPGHFCIHFQGSTTHRSKNTDLAHQVMAHKAAGQLESFTKQLPAEKVIELFLIAIHQKDTDILSLIYQGDVHSLPIDHIAGIRKMDKNHKPVKEKPFIYQIPVTYKYQTKDGPIIEETFLFTVMRKSPTDEWKLVHVPFH</sequence>
<dbReference type="Proteomes" id="UP001148125">
    <property type="component" value="Unassembled WGS sequence"/>
</dbReference>
<gene>
    <name evidence="2" type="ORF">N7Z68_09265</name>
</gene>
<dbReference type="EMBL" id="JAOTPO010000005">
    <property type="protein sequence ID" value="MDE5413576.1"/>
    <property type="molecule type" value="Genomic_DNA"/>
</dbReference>
<proteinExistence type="predicted"/>
<keyword evidence="3" id="KW-1185">Reference proteome</keyword>
<evidence type="ECO:0000313" key="2">
    <source>
        <dbReference type="EMBL" id="MDE5413576.1"/>
    </source>
</evidence>
<accession>A0ABT5VDN8</accession>
<evidence type="ECO:0000313" key="3">
    <source>
        <dbReference type="Proteomes" id="UP001148125"/>
    </source>
</evidence>
<name>A0ABT5VDN8_9BACI</name>